<dbReference type="RefSeq" id="WP_154420032.1">
    <property type="nucleotide sequence ID" value="NZ_VUNS01000026.1"/>
</dbReference>
<reference evidence="2 3" key="1">
    <citation type="submission" date="2019-08" db="EMBL/GenBank/DDBJ databases">
        <title>In-depth cultivation of the pig gut microbiome towards novel bacterial diversity and tailored functional studies.</title>
        <authorList>
            <person name="Wylensek D."/>
            <person name="Hitch T.C.A."/>
            <person name="Clavel T."/>
        </authorList>
    </citation>
    <scope>NUCLEOTIDE SEQUENCE [LARGE SCALE GENOMIC DNA]</scope>
    <source>
        <strain evidence="2 3">BBE-744-WT-12</strain>
    </source>
</reference>
<accession>A0A844G764</accession>
<comment type="caution">
    <text evidence="2">The sequence shown here is derived from an EMBL/GenBank/DDBJ whole genome shotgun (WGS) entry which is preliminary data.</text>
</comment>
<name>A0A844G764_9BACT</name>
<gene>
    <name evidence="2" type="ORF">FYJ85_18215</name>
</gene>
<evidence type="ECO:0000313" key="2">
    <source>
        <dbReference type="EMBL" id="MST98973.1"/>
    </source>
</evidence>
<dbReference type="CDD" id="cd00093">
    <property type="entry name" value="HTH_XRE"/>
    <property type="match status" value="1"/>
</dbReference>
<proteinExistence type="predicted"/>
<sequence length="282" mass="31123">MALPGTPGQRISDLCNGNHITQKELAEKIGVSASQLSRIVSGETRTVSSDILIGVAKEFKVSTDYILGLSTVSVRKSYDISELGLSEGAVRGLVTGAVDVQILNRLLEHRNFPKLIDLIRIYFQDTAAKGITARNQLIEIATASLSDLMKEHPEHRAEAKRDLQLLNAQKMGEHEAEIEKIKNVFLAILRDIKKDIDNGEQPGEAVTAAMFQAMRDALAEQKQNPLSIDDVAAMVAGQIGQLTPMDEETADLFKQLAKKMMKGIEFKFSCFFELLPRIERSS</sequence>
<dbReference type="SMART" id="SM00530">
    <property type="entry name" value="HTH_XRE"/>
    <property type="match status" value="1"/>
</dbReference>
<dbReference type="InterPro" id="IPR001387">
    <property type="entry name" value="Cro/C1-type_HTH"/>
</dbReference>
<dbReference type="EMBL" id="VUNS01000026">
    <property type="protein sequence ID" value="MST98973.1"/>
    <property type="molecule type" value="Genomic_DNA"/>
</dbReference>
<feature type="domain" description="HTH cro/C1-type" evidence="1">
    <location>
        <begin position="11"/>
        <end position="66"/>
    </location>
</feature>
<evidence type="ECO:0000313" key="3">
    <source>
        <dbReference type="Proteomes" id="UP000435649"/>
    </source>
</evidence>
<organism evidence="2 3">
    <name type="scientific">Victivallis lenta</name>
    <dbReference type="NCBI Taxonomy" id="2606640"/>
    <lineage>
        <taxon>Bacteria</taxon>
        <taxon>Pseudomonadati</taxon>
        <taxon>Lentisphaerota</taxon>
        <taxon>Lentisphaeria</taxon>
        <taxon>Victivallales</taxon>
        <taxon>Victivallaceae</taxon>
        <taxon>Victivallis</taxon>
    </lineage>
</organism>
<dbReference type="Proteomes" id="UP000435649">
    <property type="component" value="Unassembled WGS sequence"/>
</dbReference>
<dbReference type="AlphaFoldDB" id="A0A844G764"/>
<dbReference type="Gene3D" id="1.10.260.40">
    <property type="entry name" value="lambda repressor-like DNA-binding domains"/>
    <property type="match status" value="1"/>
</dbReference>
<dbReference type="Pfam" id="PF01381">
    <property type="entry name" value="HTH_3"/>
    <property type="match status" value="1"/>
</dbReference>
<dbReference type="InterPro" id="IPR010982">
    <property type="entry name" value="Lambda_DNA-bd_dom_sf"/>
</dbReference>
<protein>
    <submittedName>
        <fullName evidence="2">Helix-turn-helix transcriptional regulator</fullName>
    </submittedName>
</protein>
<dbReference type="SUPFAM" id="SSF47413">
    <property type="entry name" value="lambda repressor-like DNA-binding domains"/>
    <property type="match status" value="1"/>
</dbReference>
<dbReference type="GO" id="GO:0003677">
    <property type="term" value="F:DNA binding"/>
    <property type="evidence" value="ECO:0007669"/>
    <property type="project" value="InterPro"/>
</dbReference>
<keyword evidence="3" id="KW-1185">Reference proteome</keyword>
<dbReference type="PROSITE" id="PS50943">
    <property type="entry name" value="HTH_CROC1"/>
    <property type="match status" value="1"/>
</dbReference>
<evidence type="ECO:0000259" key="1">
    <source>
        <dbReference type="PROSITE" id="PS50943"/>
    </source>
</evidence>